<accession>A0A2P2IJC0</accession>
<dbReference type="AlphaFoldDB" id="A0A2P2IJC0"/>
<feature type="transmembrane region" description="Helical" evidence="1">
    <location>
        <begin position="6"/>
        <end position="25"/>
    </location>
</feature>
<evidence type="ECO:0000313" key="2">
    <source>
        <dbReference type="EMBL" id="MBW81309.1"/>
    </source>
</evidence>
<keyword evidence="1" id="KW-1133">Transmembrane helix</keyword>
<name>A0A2P2IJC0_RHIMU</name>
<organism evidence="2">
    <name type="scientific">Rhizophora mucronata</name>
    <name type="common">Asiatic mangrove</name>
    <dbReference type="NCBI Taxonomy" id="61149"/>
    <lineage>
        <taxon>Eukaryota</taxon>
        <taxon>Viridiplantae</taxon>
        <taxon>Streptophyta</taxon>
        <taxon>Embryophyta</taxon>
        <taxon>Tracheophyta</taxon>
        <taxon>Spermatophyta</taxon>
        <taxon>Magnoliopsida</taxon>
        <taxon>eudicotyledons</taxon>
        <taxon>Gunneridae</taxon>
        <taxon>Pentapetalae</taxon>
        <taxon>rosids</taxon>
        <taxon>fabids</taxon>
        <taxon>Malpighiales</taxon>
        <taxon>Rhizophoraceae</taxon>
        <taxon>Rhizophora</taxon>
    </lineage>
</organism>
<proteinExistence type="predicted"/>
<reference evidence="2" key="1">
    <citation type="submission" date="2018-02" db="EMBL/GenBank/DDBJ databases">
        <title>Rhizophora mucronata_Transcriptome.</title>
        <authorList>
            <person name="Meera S.P."/>
            <person name="Sreeshan A."/>
            <person name="Augustine A."/>
        </authorList>
    </citation>
    <scope>NUCLEOTIDE SEQUENCE</scope>
    <source>
        <tissue evidence="2">Leaf</tissue>
    </source>
</reference>
<keyword evidence="1" id="KW-0472">Membrane</keyword>
<evidence type="ECO:0000256" key="1">
    <source>
        <dbReference type="SAM" id="Phobius"/>
    </source>
</evidence>
<protein>
    <submittedName>
        <fullName evidence="2">Uncharacterized protein</fullName>
    </submittedName>
</protein>
<keyword evidence="1" id="KW-0812">Transmembrane</keyword>
<dbReference type="EMBL" id="GGEC01000826">
    <property type="protein sequence ID" value="MBW81309.1"/>
    <property type="molecule type" value="Transcribed_RNA"/>
</dbReference>
<sequence>MVNGHHHIVICRILIIINLYCYFVIMHALDSIGKSQYHYSGILFVF</sequence>